<comment type="caution">
    <text evidence="7">The sequence shown here is derived from an EMBL/GenBank/DDBJ whole genome shotgun (WGS) entry which is preliminary data.</text>
</comment>
<dbReference type="GO" id="GO:0030170">
    <property type="term" value="F:pyridoxal phosphate binding"/>
    <property type="evidence" value="ECO:0007669"/>
    <property type="project" value="InterPro"/>
</dbReference>
<dbReference type="SUPFAM" id="SSF53383">
    <property type="entry name" value="PLP-dependent transferases"/>
    <property type="match status" value="1"/>
</dbReference>
<dbReference type="OrthoDB" id="9808770at2"/>
<dbReference type="GO" id="GO:0003677">
    <property type="term" value="F:DNA binding"/>
    <property type="evidence" value="ECO:0007669"/>
    <property type="project" value="UniProtKB-KW"/>
</dbReference>
<dbReference type="CDD" id="cd00609">
    <property type="entry name" value="AAT_like"/>
    <property type="match status" value="1"/>
</dbReference>
<dbReference type="InterPro" id="IPR015421">
    <property type="entry name" value="PyrdxlP-dep_Trfase_major"/>
</dbReference>
<evidence type="ECO:0000256" key="4">
    <source>
        <dbReference type="ARBA" id="ARBA00023125"/>
    </source>
</evidence>
<evidence type="ECO:0000313" key="8">
    <source>
        <dbReference type="Proteomes" id="UP000013165"/>
    </source>
</evidence>
<dbReference type="HOGENOM" id="CLU_017584_0_1_6"/>
<accession>N6W6P5</accession>
<dbReference type="GO" id="GO:0008483">
    <property type="term" value="F:transaminase activity"/>
    <property type="evidence" value="ECO:0007669"/>
    <property type="project" value="UniProtKB-KW"/>
</dbReference>
<keyword evidence="3" id="KW-0805">Transcription regulation</keyword>
<dbReference type="GO" id="GO:0003700">
    <property type="term" value="F:DNA-binding transcription factor activity"/>
    <property type="evidence" value="ECO:0007669"/>
    <property type="project" value="InterPro"/>
</dbReference>
<sequence>MTTLCFALQDSSERGLQEQLREGLLEAIRVGSLPTDAPLPSCRKLSRRLGISRNTVAIVYEKLVDDGFLVSRPRSGYYLHADYRKEGSPLVDKAVDRAAPAWQNIGARTTDPAPSWRSRLARHPSKYQGVLKPSNWTDYPYPFIYGQPGTDDFPIAAWREISRRRLEGKRDRDWLRDRIDQDDALLIEQIRKRLLPRRGILAQPDEILVTLGSQNALFLLAQLLFKAGTRVGLENPGYREAVNVFQFFGGSLVPHNVDSQGIELTRASTQCDYLYVMPSHQVPTGITMSRGRRDALMAQAVAHDQVIIEDDYDAELHNDHEALPALKASRAGTRVIYLGSFSKVLSPGLRMGYLVADAELIEELRALRRLMYRHPPANLQHQMAQLIAQGYYETYLRSHVEDTDRRRETLLAAINTYLPQSRCHSADRASAFWLEMPAGTDTQQLAWMAAQRGVLIEPGFQHFQDTAPPRHFFRLGFNAIERGHIVPGIERLASVMHSAD</sequence>
<dbReference type="SMART" id="SM00345">
    <property type="entry name" value="HTH_GNTR"/>
    <property type="match status" value="1"/>
</dbReference>
<dbReference type="RefSeq" id="WP_004580229.1">
    <property type="nucleotide sequence ID" value="NZ_AP028878.1"/>
</dbReference>
<evidence type="ECO:0000259" key="6">
    <source>
        <dbReference type="PROSITE" id="PS50949"/>
    </source>
</evidence>
<dbReference type="PATRIC" id="fig|626887.3.peg.2271"/>
<dbReference type="CDD" id="cd07377">
    <property type="entry name" value="WHTH_GntR"/>
    <property type="match status" value="1"/>
</dbReference>
<dbReference type="eggNOG" id="COG1167">
    <property type="taxonomic scope" value="Bacteria"/>
</dbReference>
<dbReference type="Pfam" id="PF00392">
    <property type="entry name" value="GntR"/>
    <property type="match status" value="1"/>
</dbReference>
<gene>
    <name evidence="7" type="ORF">J057_11321</name>
</gene>
<dbReference type="AlphaFoldDB" id="N6W6P5"/>
<dbReference type="InterPro" id="IPR051446">
    <property type="entry name" value="HTH_trans_reg/aminotransferase"/>
</dbReference>
<comment type="similarity">
    <text evidence="1">In the C-terminal section; belongs to the class-I pyridoxal-phosphate-dependent aminotransferase family.</text>
</comment>
<evidence type="ECO:0000256" key="2">
    <source>
        <dbReference type="ARBA" id="ARBA00022898"/>
    </source>
</evidence>
<keyword evidence="4" id="KW-0238">DNA-binding</keyword>
<evidence type="ECO:0000256" key="1">
    <source>
        <dbReference type="ARBA" id="ARBA00005384"/>
    </source>
</evidence>
<name>N6W6P5_9GAMM</name>
<dbReference type="InterPro" id="IPR036390">
    <property type="entry name" value="WH_DNA-bd_sf"/>
</dbReference>
<evidence type="ECO:0000256" key="3">
    <source>
        <dbReference type="ARBA" id="ARBA00023015"/>
    </source>
</evidence>
<feature type="domain" description="HTH gntR-type" evidence="6">
    <location>
        <begin position="14"/>
        <end position="82"/>
    </location>
</feature>
<keyword evidence="8" id="KW-1185">Reference proteome</keyword>
<evidence type="ECO:0000256" key="5">
    <source>
        <dbReference type="ARBA" id="ARBA00023163"/>
    </source>
</evidence>
<dbReference type="Gene3D" id="1.10.10.10">
    <property type="entry name" value="Winged helix-like DNA-binding domain superfamily/Winged helix DNA-binding domain"/>
    <property type="match status" value="1"/>
</dbReference>
<keyword evidence="7" id="KW-0032">Aminotransferase</keyword>
<dbReference type="Proteomes" id="UP000013165">
    <property type="component" value="Unassembled WGS sequence"/>
</dbReference>
<dbReference type="InterPro" id="IPR000524">
    <property type="entry name" value="Tscrpt_reg_HTH_GntR"/>
</dbReference>
<dbReference type="PANTHER" id="PTHR46577">
    <property type="entry name" value="HTH-TYPE TRANSCRIPTIONAL REGULATORY PROTEIN GABR"/>
    <property type="match status" value="1"/>
</dbReference>
<dbReference type="SUPFAM" id="SSF46785">
    <property type="entry name" value="Winged helix' DNA-binding domain"/>
    <property type="match status" value="1"/>
</dbReference>
<keyword evidence="2" id="KW-0663">Pyridoxal phosphate</keyword>
<proteinExistence type="inferred from homology"/>
<evidence type="ECO:0000313" key="7">
    <source>
        <dbReference type="EMBL" id="ENO15939.1"/>
    </source>
</evidence>
<dbReference type="PANTHER" id="PTHR46577:SF1">
    <property type="entry name" value="HTH-TYPE TRANSCRIPTIONAL REGULATORY PROTEIN GABR"/>
    <property type="match status" value="1"/>
</dbReference>
<organism evidence="7 8">
    <name type="scientific">Marinobacter nanhaiticus D15-8W</name>
    <dbReference type="NCBI Taxonomy" id="626887"/>
    <lineage>
        <taxon>Bacteria</taxon>
        <taxon>Pseudomonadati</taxon>
        <taxon>Pseudomonadota</taxon>
        <taxon>Gammaproteobacteria</taxon>
        <taxon>Pseudomonadales</taxon>
        <taxon>Marinobacteraceae</taxon>
        <taxon>Marinobacter</taxon>
    </lineage>
</organism>
<dbReference type="Pfam" id="PF00155">
    <property type="entry name" value="Aminotran_1_2"/>
    <property type="match status" value="1"/>
</dbReference>
<dbReference type="InterPro" id="IPR004839">
    <property type="entry name" value="Aminotransferase_I/II_large"/>
</dbReference>
<keyword evidence="7" id="KW-0808">Transferase</keyword>
<dbReference type="InterPro" id="IPR036388">
    <property type="entry name" value="WH-like_DNA-bd_sf"/>
</dbReference>
<keyword evidence="5" id="KW-0804">Transcription</keyword>
<reference evidence="7 8" key="1">
    <citation type="journal article" date="2013" name="Genome Announc.">
        <title>Genome Sequence of the Polycyclic Aromatic Hydrocarbon-Degrading Bacterium Strain Marinobacter nanhaiticus D15-8WT.</title>
        <authorList>
            <person name="Cui Z."/>
            <person name="Gao W."/>
            <person name="Li Q."/>
            <person name="Xu G."/>
            <person name="Zheng L."/>
        </authorList>
    </citation>
    <scope>NUCLEOTIDE SEQUENCE [LARGE SCALE GENOMIC DNA]</scope>
    <source>
        <strain evidence="7 8">D15-8W</strain>
    </source>
</reference>
<dbReference type="InterPro" id="IPR015424">
    <property type="entry name" value="PyrdxlP-dep_Trfase"/>
</dbReference>
<protein>
    <submittedName>
        <fullName evidence="7">PLP-dependent aminotransferase family protein</fullName>
    </submittedName>
</protein>
<dbReference type="EMBL" id="APLQ01000011">
    <property type="protein sequence ID" value="ENO15939.1"/>
    <property type="molecule type" value="Genomic_DNA"/>
</dbReference>
<dbReference type="STRING" id="626887.J057_11321"/>
<dbReference type="Gene3D" id="3.40.640.10">
    <property type="entry name" value="Type I PLP-dependent aspartate aminotransferase-like (Major domain)"/>
    <property type="match status" value="1"/>
</dbReference>
<dbReference type="PROSITE" id="PS50949">
    <property type="entry name" value="HTH_GNTR"/>
    <property type="match status" value="1"/>
</dbReference>